<dbReference type="STRING" id="251229.Chro_3667"/>
<accession>K9U1Y3</accession>
<dbReference type="KEGG" id="cthe:Chro_3667"/>
<dbReference type="InterPro" id="IPR029058">
    <property type="entry name" value="AB_hydrolase_fold"/>
</dbReference>
<organism evidence="3 4">
    <name type="scientific">Chroococcidiopsis thermalis (strain PCC 7203)</name>
    <dbReference type="NCBI Taxonomy" id="251229"/>
    <lineage>
        <taxon>Bacteria</taxon>
        <taxon>Bacillati</taxon>
        <taxon>Cyanobacteriota</taxon>
        <taxon>Cyanophyceae</taxon>
        <taxon>Chroococcidiopsidales</taxon>
        <taxon>Chroococcidiopsidaceae</taxon>
        <taxon>Chroococcidiopsis</taxon>
    </lineage>
</organism>
<dbReference type="EC" id="3.1.2.14" evidence="3"/>
<reference evidence="3 4" key="1">
    <citation type="submission" date="2012-06" db="EMBL/GenBank/DDBJ databases">
        <title>Finished chromosome of genome of Chroococcidiopsis thermalis PCC 7203.</title>
        <authorList>
            <consortium name="US DOE Joint Genome Institute"/>
            <person name="Gugger M."/>
            <person name="Coursin T."/>
            <person name="Rippka R."/>
            <person name="Tandeau De Marsac N."/>
            <person name="Huntemann M."/>
            <person name="Wei C.-L."/>
            <person name="Han J."/>
            <person name="Detter J.C."/>
            <person name="Han C."/>
            <person name="Tapia R."/>
            <person name="Davenport K."/>
            <person name="Daligault H."/>
            <person name="Erkkila T."/>
            <person name="Gu W."/>
            <person name="Munk A.C.C."/>
            <person name="Teshima H."/>
            <person name="Xu Y."/>
            <person name="Chain P."/>
            <person name="Chen A."/>
            <person name="Krypides N."/>
            <person name="Mavromatis K."/>
            <person name="Markowitz V."/>
            <person name="Szeto E."/>
            <person name="Ivanova N."/>
            <person name="Mikhailova N."/>
            <person name="Ovchinnikova G."/>
            <person name="Pagani I."/>
            <person name="Pati A."/>
            <person name="Goodwin L."/>
            <person name="Peters L."/>
            <person name="Pitluck S."/>
            <person name="Woyke T."/>
            <person name="Kerfeld C."/>
        </authorList>
    </citation>
    <scope>NUCLEOTIDE SEQUENCE [LARGE SCALE GENOMIC DNA]</scope>
    <source>
        <strain evidence="3 4">PCC 7203</strain>
    </source>
</reference>
<dbReference type="EMBL" id="CP003597">
    <property type="protein sequence ID" value="AFY89112.1"/>
    <property type="molecule type" value="Genomic_DNA"/>
</dbReference>
<evidence type="ECO:0000259" key="2">
    <source>
        <dbReference type="Pfam" id="PF00975"/>
    </source>
</evidence>
<dbReference type="OrthoDB" id="2213423at2"/>
<protein>
    <submittedName>
        <fullName evidence="3">Oleoyl-(Acyl-carrier-protein) hydrolase</fullName>
        <ecNumber evidence="3">3.1.2.14</ecNumber>
    </submittedName>
</protein>
<comment type="similarity">
    <text evidence="1">Belongs to the thioesterase family.</text>
</comment>
<dbReference type="FunCoup" id="K9U1Y3">
    <property type="interactions" value="42"/>
</dbReference>
<gene>
    <name evidence="3" type="ORF">Chro_3667</name>
</gene>
<dbReference type="PANTHER" id="PTHR11487">
    <property type="entry name" value="THIOESTERASE"/>
    <property type="match status" value="1"/>
</dbReference>
<feature type="domain" description="Thioesterase" evidence="2">
    <location>
        <begin position="23"/>
        <end position="243"/>
    </location>
</feature>
<dbReference type="Proteomes" id="UP000010384">
    <property type="component" value="Chromosome"/>
</dbReference>
<evidence type="ECO:0000313" key="3">
    <source>
        <dbReference type="EMBL" id="AFY89112.1"/>
    </source>
</evidence>
<sequence length="247" mass="28048">MAVSITNTPWIEYYQPNPQAKLRLFCFPYAGGSATVFRTWNRDLPSFVEVCPIQLPGRGSRLRETPFTQISPLVQTLGNALFPYLDKPYVFFGHSLGALIGFELARYFRRNISSSPIHLFVSGRQAPHIPDPLPRHALPEQEFLQEIKCLNGTPKEVLENTEMMQLLIPLLRADLVLDEAYVYTSEPRLECPITVFGGLEDPETNSEQLEAWREHTNTAFSIEMFPGNHFFINTAQPLLLQAIAQVL</sequence>
<dbReference type="GO" id="GO:0016297">
    <property type="term" value="F:fatty acyl-[ACP] hydrolase activity"/>
    <property type="evidence" value="ECO:0007669"/>
    <property type="project" value="UniProtKB-EC"/>
</dbReference>
<dbReference type="PANTHER" id="PTHR11487:SF0">
    <property type="entry name" value="S-ACYL FATTY ACID SYNTHASE THIOESTERASE, MEDIUM CHAIN"/>
    <property type="match status" value="1"/>
</dbReference>
<dbReference type="HOGENOM" id="CLU_070456_1_1_3"/>
<dbReference type="Gene3D" id="3.40.50.1820">
    <property type="entry name" value="alpha/beta hydrolase"/>
    <property type="match status" value="1"/>
</dbReference>
<name>K9U1Y3_CHRTP</name>
<dbReference type="GO" id="GO:0008610">
    <property type="term" value="P:lipid biosynthetic process"/>
    <property type="evidence" value="ECO:0007669"/>
    <property type="project" value="TreeGrafter"/>
</dbReference>
<dbReference type="InterPro" id="IPR012223">
    <property type="entry name" value="TEII"/>
</dbReference>
<dbReference type="PATRIC" id="fig|251229.3.peg.4277"/>
<keyword evidence="4" id="KW-1185">Reference proteome</keyword>
<dbReference type="eggNOG" id="COG3208">
    <property type="taxonomic scope" value="Bacteria"/>
</dbReference>
<keyword evidence="3" id="KW-0378">Hydrolase</keyword>
<dbReference type="AlphaFoldDB" id="K9U1Y3"/>
<dbReference type="Pfam" id="PF00975">
    <property type="entry name" value="Thioesterase"/>
    <property type="match status" value="1"/>
</dbReference>
<evidence type="ECO:0000256" key="1">
    <source>
        <dbReference type="ARBA" id="ARBA00007169"/>
    </source>
</evidence>
<dbReference type="SUPFAM" id="SSF53474">
    <property type="entry name" value="alpha/beta-Hydrolases"/>
    <property type="match status" value="1"/>
</dbReference>
<dbReference type="InterPro" id="IPR001031">
    <property type="entry name" value="Thioesterase"/>
</dbReference>
<dbReference type="InParanoid" id="K9U1Y3"/>
<dbReference type="RefSeq" id="WP_015155656.1">
    <property type="nucleotide sequence ID" value="NC_019695.1"/>
</dbReference>
<proteinExistence type="inferred from homology"/>
<evidence type="ECO:0000313" key="4">
    <source>
        <dbReference type="Proteomes" id="UP000010384"/>
    </source>
</evidence>